<dbReference type="NCBIfam" id="TIGR00365">
    <property type="entry name" value="Grx4 family monothiol glutaredoxin"/>
    <property type="match status" value="1"/>
</dbReference>
<evidence type="ECO:0000256" key="2">
    <source>
        <dbReference type="ARBA" id="ARBA00022723"/>
    </source>
</evidence>
<organism evidence="8 9">
    <name type="scientific">Catenaria anguillulae PL171</name>
    <dbReference type="NCBI Taxonomy" id="765915"/>
    <lineage>
        <taxon>Eukaryota</taxon>
        <taxon>Fungi</taxon>
        <taxon>Fungi incertae sedis</taxon>
        <taxon>Blastocladiomycota</taxon>
        <taxon>Blastocladiomycetes</taxon>
        <taxon>Blastocladiales</taxon>
        <taxon>Catenariaceae</taxon>
        <taxon>Catenaria</taxon>
    </lineage>
</organism>
<keyword evidence="2" id="KW-0479">Metal-binding</keyword>
<keyword evidence="5" id="KW-0676">Redox-active center</keyword>
<comment type="caution">
    <text evidence="8">The sequence shown here is derived from an EMBL/GenBank/DDBJ whole genome shotgun (WGS) entry which is preliminary data.</text>
</comment>
<dbReference type="PANTHER" id="PTHR10293:SF16">
    <property type="entry name" value="GLUTAREDOXIN-RELATED PROTEIN 5, MITOCHONDRIAL"/>
    <property type="match status" value="1"/>
</dbReference>
<accession>A0A1Y2HUC9</accession>
<dbReference type="Proteomes" id="UP000193411">
    <property type="component" value="Unassembled WGS sequence"/>
</dbReference>
<dbReference type="GO" id="GO:0051537">
    <property type="term" value="F:2 iron, 2 sulfur cluster binding"/>
    <property type="evidence" value="ECO:0007669"/>
    <property type="project" value="UniProtKB-KW"/>
</dbReference>
<dbReference type="AlphaFoldDB" id="A0A1Y2HUC9"/>
<dbReference type="Gene3D" id="3.40.30.10">
    <property type="entry name" value="Glutaredoxin"/>
    <property type="match status" value="1"/>
</dbReference>
<dbReference type="InterPro" id="IPR033658">
    <property type="entry name" value="GRX_PICOT-like"/>
</dbReference>
<evidence type="ECO:0000259" key="7">
    <source>
        <dbReference type="Pfam" id="PF00462"/>
    </source>
</evidence>
<evidence type="ECO:0000256" key="6">
    <source>
        <dbReference type="ARBA" id="ARBA00067618"/>
    </source>
</evidence>
<evidence type="ECO:0000256" key="4">
    <source>
        <dbReference type="ARBA" id="ARBA00023014"/>
    </source>
</evidence>
<dbReference type="SUPFAM" id="SSF52833">
    <property type="entry name" value="Thioredoxin-like"/>
    <property type="match status" value="1"/>
</dbReference>
<dbReference type="InterPro" id="IPR002109">
    <property type="entry name" value="Glutaredoxin"/>
</dbReference>
<reference evidence="8 9" key="1">
    <citation type="submission" date="2016-07" db="EMBL/GenBank/DDBJ databases">
        <title>Pervasive Adenine N6-methylation of Active Genes in Fungi.</title>
        <authorList>
            <consortium name="DOE Joint Genome Institute"/>
            <person name="Mondo S.J."/>
            <person name="Dannebaum R.O."/>
            <person name="Kuo R.C."/>
            <person name="Labutti K."/>
            <person name="Haridas S."/>
            <person name="Kuo A."/>
            <person name="Salamov A."/>
            <person name="Ahrendt S.R."/>
            <person name="Lipzen A."/>
            <person name="Sullivan W."/>
            <person name="Andreopoulos W.B."/>
            <person name="Clum A."/>
            <person name="Lindquist E."/>
            <person name="Daum C."/>
            <person name="Ramamoorthy G.K."/>
            <person name="Gryganskyi A."/>
            <person name="Culley D."/>
            <person name="Magnuson J.K."/>
            <person name="James T.Y."/>
            <person name="O'Malley M.A."/>
            <person name="Stajich J.E."/>
            <person name="Spatafora J.W."/>
            <person name="Visel A."/>
            <person name="Grigoriev I.V."/>
        </authorList>
    </citation>
    <scope>NUCLEOTIDE SEQUENCE [LARGE SCALE GENOMIC DNA]</scope>
    <source>
        <strain evidence="8 9">PL171</strain>
    </source>
</reference>
<dbReference type="Pfam" id="PF00462">
    <property type="entry name" value="Glutaredoxin"/>
    <property type="match status" value="1"/>
</dbReference>
<dbReference type="OrthoDB" id="415696at2759"/>
<dbReference type="GO" id="GO:0005759">
    <property type="term" value="C:mitochondrial matrix"/>
    <property type="evidence" value="ECO:0007669"/>
    <property type="project" value="TreeGrafter"/>
</dbReference>
<dbReference type="PROSITE" id="PS51354">
    <property type="entry name" value="GLUTAREDOXIN_2"/>
    <property type="match status" value="1"/>
</dbReference>
<dbReference type="InterPro" id="IPR004480">
    <property type="entry name" value="Monothiol_GRX-rel"/>
</dbReference>
<dbReference type="EMBL" id="MCFL01000009">
    <property type="protein sequence ID" value="ORZ38205.1"/>
    <property type="molecule type" value="Genomic_DNA"/>
</dbReference>
<protein>
    <recommendedName>
        <fullName evidence="6">Monothiol glutaredoxin-5, mitochondrial</fullName>
    </recommendedName>
</protein>
<name>A0A1Y2HUC9_9FUNG</name>
<evidence type="ECO:0000256" key="3">
    <source>
        <dbReference type="ARBA" id="ARBA00023004"/>
    </source>
</evidence>
<dbReference type="PANTHER" id="PTHR10293">
    <property type="entry name" value="GLUTAREDOXIN FAMILY MEMBER"/>
    <property type="match status" value="1"/>
</dbReference>
<evidence type="ECO:0000256" key="5">
    <source>
        <dbReference type="ARBA" id="ARBA00023284"/>
    </source>
</evidence>
<keyword evidence="3" id="KW-0408">Iron</keyword>
<evidence type="ECO:0000256" key="1">
    <source>
        <dbReference type="ARBA" id="ARBA00022714"/>
    </source>
</evidence>
<evidence type="ECO:0000313" key="9">
    <source>
        <dbReference type="Proteomes" id="UP000193411"/>
    </source>
</evidence>
<dbReference type="GO" id="GO:0046872">
    <property type="term" value="F:metal ion binding"/>
    <property type="evidence" value="ECO:0007669"/>
    <property type="project" value="UniProtKB-KW"/>
</dbReference>
<sequence>MFSLATRHSAAAAFRRAPLFNTVSALNWRLLSTETKSRIEKAINSAPVCLFMKGTQEQPMCGFSRAAVQVLEVQGVQSFASVNVLEDPEIREGIKEFSEWPTIPQLYVKGQFVGGADIMIDMYKNGELEDLLVKEGVIAPAPADETTKA</sequence>
<dbReference type="GO" id="GO:0044571">
    <property type="term" value="P:[2Fe-2S] cluster assembly"/>
    <property type="evidence" value="ECO:0007669"/>
    <property type="project" value="UniProtKB-ARBA"/>
</dbReference>
<feature type="domain" description="Glutaredoxin" evidence="7">
    <location>
        <begin position="48"/>
        <end position="113"/>
    </location>
</feature>
<proteinExistence type="predicted"/>
<keyword evidence="1" id="KW-0001">2Fe-2S</keyword>
<keyword evidence="9" id="KW-1185">Reference proteome</keyword>
<dbReference type="InterPro" id="IPR036249">
    <property type="entry name" value="Thioredoxin-like_sf"/>
</dbReference>
<dbReference type="GO" id="GO:0015036">
    <property type="term" value="F:disulfide oxidoreductase activity"/>
    <property type="evidence" value="ECO:0007669"/>
    <property type="project" value="UniProtKB-ARBA"/>
</dbReference>
<gene>
    <name evidence="8" type="ORF">BCR44DRAFT_116372</name>
</gene>
<evidence type="ECO:0000313" key="8">
    <source>
        <dbReference type="EMBL" id="ORZ38205.1"/>
    </source>
</evidence>
<dbReference type="CDD" id="cd03028">
    <property type="entry name" value="GRX_PICOT_like"/>
    <property type="match status" value="1"/>
</dbReference>
<keyword evidence="4" id="KW-0411">Iron-sulfur</keyword>
<dbReference type="STRING" id="765915.A0A1Y2HUC9"/>
<dbReference type="FunFam" id="3.40.30.10:FF:000005">
    <property type="entry name" value="Glutaredoxin 5"/>
    <property type="match status" value="1"/>
</dbReference>